<keyword evidence="2" id="KW-0812">Transmembrane</keyword>
<feature type="transmembrane region" description="Helical" evidence="2">
    <location>
        <begin position="253"/>
        <end position="273"/>
    </location>
</feature>
<keyword evidence="4" id="KW-1185">Reference proteome</keyword>
<dbReference type="Proteomes" id="UP000199065">
    <property type="component" value="Unassembled WGS sequence"/>
</dbReference>
<dbReference type="AlphaFoldDB" id="A0A1I2PP50"/>
<dbReference type="PROSITE" id="PS51257">
    <property type="entry name" value="PROKAR_LIPOPROTEIN"/>
    <property type="match status" value="1"/>
</dbReference>
<evidence type="ECO:0000313" key="3">
    <source>
        <dbReference type="EMBL" id="SFG15797.1"/>
    </source>
</evidence>
<feature type="region of interest" description="Disordered" evidence="1">
    <location>
        <begin position="200"/>
        <end position="243"/>
    </location>
</feature>
<evidence type="ECO:0000256" key="1">
    <source>
        <dbReference type="SAM" id="MobiDB-lite"/>
    </source>
</evidence>
<dbReference type="STRING" id="185761.SAMN05660282_00067"/>
<dbReference type="RefSeq" id="WP_092283276.1">
    <property type="nucleotide sequence ID" value="NZ_FOPJ01000001.1"/>
</dbReference>
<name>A0A1I2PP50_9CORY</name>
<accession>A0A1I2PP50</accession>
<reference evidence="3 4" key="1">
    <citation type="submission" date="2016-10" db="EMBL/GenBank/DDBJ databases">
        <authorList>
            <person name="de Groot N.N."/>
        </authorList>
    </citation>
    <scope>NUCLEOTIDE SEQUENCE [LARGE SCALE GENOMIC DNA]</scope>
    <source>
        <strain>J11</strain>
        <strain evidence="4">PG 39</strain>
    </source>
</reference>
<dbReference type="EMBL" id="FOPJ01000001">
    <property type="protein sequence ID" value="SFG15797.1"/>
    <property type="molecule type" value="Genomic_DNA"/>
</dbReference>
<organism evidence="3 4">
    <name type="scientific">Corynebacterium spheniscorum</name>
    <dbReference type="NCBI Taxonomy" id="185761"/>
    <lineage>
        <taxon>Bacteria</taxon>
        <taxon>Bacillati</taxon>
        <taxon>Actinomycetota</taxon>
        <taxon>Actinomycetes</taxon>
        <taxon>Mycobacteriales</taxon>
        <taxon>Corynebacteriaceae</taxon>
        <taxon>Corynebacterium</taxon>
    </lineage>
</organism>
<dbReference type="GO" id="GO:0005975">
    <property type="term" value="P:carbohydrate metabolic process"/>
    <property type="evidence" value="ECO:0007669"/>
    <property type="project" value="UniProtKB-ARBA"/>
</dbReference>
<sequence>MANHRDTHWGLSKRVLLASVAAATLGCASTVVLPESVSGPISVRAEAKTVFGNTDDLDISVIDANRLVHVTFTLTGDNPYDDVEPEELPPAPLSGYQITVTQILGFDPRNPVDRLRADAITPEGARLMPHGVTASAMTDEHGFAKISDLPIGLYLVETVAPQGDPTHKYKKLEPFLVMLPTGGIEGWDYVPILSLKETPDDPPVIPTFPTTPPQPSQPPTPGDPEQPGGPDKGTPHNDLPGVLKRLPMTGAQVIATFVASLCFIAAGAVFLFFGMRRRQRNQDH</sequence>
<gene>
    <name evidence="3" type="ORF">SAMN05660282_00067</name>
</gene>
<keyword evidence="2" id="KW-1133">Transmembrane helix</keyword>
<keyword evidence="2" id="KW-0472">Membrane</keyword>
<protein>
    <recommendedName>
        <fullName evidence="5">LPXTG-motif cell wall anchor domain-containing protein</fullName>
    </recommendedName>
</protein>
<proteinExistence type="predicted"/>
<feature type="compositionally biased region" description="Pro residues" evidence="1">
    <location>
        <begin position="201"/>
        <end position="224"/>
    </location>
</feature>
<evidence type="ECO:0000313" key="4">
    <source>
        <dbReference type="Proteomes" id="UP000199065"/>
    </source>
</evidence>
<dbReference type="Gene3D" id="2.60.40.10">
    <property type="entry name" value="Immunoglobulins"/>
    <property type="match status" value="1"/>
</dbReference>
<dbReference type="InterPro" id="IPR013783">
    <property type="entry name" value="Ig-like_fold"/>
</dbReference>
<evidence type="ECO:0008006" key="5">
    <source>
        <dbReference type="Google" id="ProtNLM"/>
    </source>
</evidence>
<evidence type="ECO:0000256" key="2">
    <source>
        <dbReference type="SAM" id="Phobius"/>
    </source>
</evidence>